<reference evidence="1 2" key="1">
    <citation type="submission" date="2019-02" db="EMBL/GenBank/DDBJ databases">
        <authorList>
            <person name="Goldberg S.R."/>
            <person name="Haltli B.A."/>
            <person name="Correa H."/>
            <person name="Russell K.G."/>
        </authorList>
    </citation>
    <scope>NUCLEOTIDE SEQUENCE [LARGE SCALE GENOMIC DNA]</scope>
    <source>
        <strain evidence="1 2">JCM 16186</strain>
    </source>
</reference>
<comment type="caution">
    <text evidence="1">The sequence shown here is derived from an EMBL/GenBank/DDBJ whole genome shotgun (WGS) entry which is preliminary data.</text>
</comment>
<dbReference type="EMBL" id="SMLW01000393">
    <property type="protein sequence ID" value="MTI24296.1"/>
    <property type="molecule type" value="Genomic_DNA"/>
</dbReference>
<gene>
    <name evidence="1" type="ORF">E1163_04995</name>
</gene>
<dbReference type="RefSeq" id="WP_155170143.1">
    <property type="nucleotide sequence ID" value="NZ_BAAAFL010000015.1"/>
</dbReference>
<name>A0ABW9RKU1_9BACT</name>
<sequence length="180" mass="21180">MRKRIMENRLIRSYLLLLLLFVGSVNSFAQKSDLPFSVEEMKNLIALVDTIPSQTKNYHVWFQMESCDTSELVTHIWINEKLGDRTFKDSGVNICKFYPYKKGHVFIYMLQNCSLDIPEYLLKETQLPFKAEDSPFYTSSGMYRSILTRKTGDVIHHYLLIPLNEDEGVEKMLEKFKDIY</sequence>
<organism evidence="1 2">
    <name type="scientific">Fulvivirga kasyanovii</name>
    <dbReference type="NCBI Taxonomy" id="396812"/>
    <lineage>
        <taxon>Bacteria</taxon>
        <taxon>Pseudomonadati</taxon>
        <taxon>Bacteroidota</taxon>
        <taxon>Cytophagia</taxon>
        <taxon>Cytophagales</taxon>
        <taxon>Fulvivirgaceae</taxon>
        <taxon>Fulvivirga</taxon>
    </lineage>
</organism>
<proteinExistence type="predicted"/>
<accession>A0ABW9RKU1</accession>
<protein>
    <recommendedName>
        <fullName evidence="3">DUF4468 domain-containing protein</fullName>
    </recommendedName>
</protein>
<evidence type="ECO:0000313" key="2">
    <source>
        <dbReference type="Proteomes" id="UP000798808"/>
    </source>
</evidence>
<evidence type="ECO:0008006" key="3">
    <source>
        <dbReference type="Google" id="ProtNLM"/>
    </source>
</evidence>
<evidence type="ECO:0000313" key="1">
    <source>
        <dbReference type="EMBL" id="MTI24296.1"/>
    </source>
</evidence>
<dbReference type="Proteomes" id="UP000798808">
    <property type="component" value="Unassembled WGS sequence"/>
</dbReference>
<keyword evidence="2" id="KW-1185">Reference proteome</keyword>